<dbReference type="Proteomes" id="UP000245206">
    <property type="component" value="Unassembled WGS sequence"/>
</dbReference>
<dbReference type="PROSITE" id="PS51257">
    <property type="entry name" value="PROKAR_LIPOPROTEIN"/>
    <property type="match status" value="1"/>
</dbReference>
<reference evidence="3" key="1">
    <citation type="journal article" date="2019" name="Microbiol. Immunol.">
        <title>Molecular and phenotypic characterization of Leptospira johnsonii sp. nov., Leptospira ellinghausenii sp. nov. and Leptospira ryugenii sp. nov. isolated from soil and water in Japan.</title>
        <authorList>
            <person name="Masuzawa T."/>
            <person name="Saito M."/>
            <person name="Nakao R."/>
            <person name="Nikaido Y."/>
            <person name="Matsumoto M."/>
            <person name="Ogawa M."/>
            <person name="Yokoyama M."/>
            <person name="Hidaka Y."/>
            <person name="Tomita J."/>
            <person name="Sakakibara K."/>
            <person name="Suzuki K."/>
            <person name="Yasuda S."/>
            <person name="Sato H."/>
            <person name="Yamaguchi M."/>
            <person name="Yoshida S.I."/>
            <person name="Koizumi N."/>
            <person name="Kawamura Y."/>
        </authorList>
    </citation>
    <scope>NUCLEOTIDE SEQUENCE [LARGE SCALE GENOMIC DNA]</scope>
    <source>
        <strain evidence="3">E18</strain>
    </source>
</reference>
<accession>A0A2P2D913</accession>
<dbReference type="RefSeq" id="WP_108958418.1">
    <property type="nucleotide sequence ID" value="NZ_BFAZ01000002.1"/>
</dbReference>
<dbReference type="EMBL" id="BFAZ01000002">
    <property type="protein sequence ID" value="GBF41122.1"/>
    <property type="molecule type" value="Genomic_DNA"/>
</dbReference>
<feature type="chain" id="PRO_5015157056" evidence="1">
    <location>
        <begin position="25"/>
        <end position="300"/>
    </location>
</feature>
<evidence type="ECO:0000313" key="2">
    <source>
        <dbReference type="EMBL" id="GBF41122.1"/>
    </source>
</evidence>
<dbReference type="InterPro" id="IPR031823">
    <property type="entry name" value="TatT"/>
</dbReference>
<name>A0A2P2D913_9LEPT</name>
<evidence type="ECO:0000256" key="1">
    <source>
        <dbReference type="SAM" id="SignalP"/>
    </source>
</evidence>
<keyword evidence="3" id="KW-1185">Reference proteome</keyword>
<keyword evidence="2" id="KW-0449">Lipoprotein</keyword>
<protein>
    <submittedName>
        <fullName evidence="2">Lipoprotein</fullName>
    </submittedName>
</protein>
<dbReference type="Pfam" id="PF16811">
    <property type="entry name" value="TAtT"/>
    <property type="match status" value="1"/>
</dbReference>
<dbReference type="InterPro" id="IPR011990">
    <property type="entry name" value="TPR-like_helical_dom_sf"/>
</dbReference>
<organism evidence="2 3">
    <name type="scientific">Leptospira ellinghausenii</name>
    <dbReference type="NCBI Taxonomy" id="1917822"/>
    <lineage>
        <taxon>Bacteria</taxon>
        <taxon>Pseudomonadati</taxon>
        <taxon>Spirochaetota</taxon>
        <taxon>Spirochaetia</taxon>
        <taxon>Leptospirales</taxon>
        <taxon>Leptospiraceae</taxon>
        <taxon>Leptospira</taxon>
    </lineage>
</organism>
<sequence length="300" mass="33957">MNQTKHWSKIALATLVLASVVACGKSRQLKITASDVTRATTPAKLPADIEKLWKNRHNEQDLRQALVSLEKFATENPQYADVKVLLCRGNYLMGDGHLWLKLTGDADEDAKVKEESIAFYDAAVTWCEAALAMNPKFRDKVVKEGLEIEKSLDVLGPEDIDALYWRYASLGKWSRLVGFTTLLNNRSKFTAMVNRVKEIEKAMGKEYFYSATLRYDAASNALSPTGDKKLADKYFEEAIAKHPNYFAVRVLYAESRLKGNEEKFKKQLDYVIKGKAASLPEIEPDQIVEQRKAKKLLDEL</sequence>
<evidence type="ECO:0000313" key="3">
    <source>
        <dbReference type="Proteomes" id="UP000245206"/>
    </source>
</evidence>
<gene>
    <name evidence="2" type="ORF">LPTSP2_03930</name>
</gene>
<comment type="caution">
    <text evidence="2">The sequence shown here is derived from an EMBL/GenBank/DDBJ whole genome shotgun (WGS) entry which is preliminary data.</text>
</comment>
<proteinExistence type="predicted"/>
<feature type="signal peptide" evidence="1">
    <location>
        <begin position="1"/>
        <end position="24"/>
    </location>
</feature>
<dbReference type="Gene3D" id="1.25.40.920">
    <property type="entry name" value="TRAP transporter T-component"/>
    <property type="match status" value="1"/>
</dbReference>
<dbReference type="AlphaFoldDB" id="A0A2P2D913"/>
<dbReference type="InterPro" id="IPR038537">
    <property type="entry name" value="TatT_sf"/>
</dbReference>
<keyword evidence="1" id="KW-0732">Signal</keyword>
<dbReference type="SUPFAM" id="SSF48452">
    <property type="entry name" value="TPR-like"/>
    <property type="match status" value="1"/>
</dbReference>
<dbReference type="OrthoDB" id="335163at2"/>